<dbReference type="InParanoid" id="A0A067N9D9"/>
<accession>A0A067N9D9</accession>
<gene>
    <name evidence="1" type="ORF">BOTBODRAFT_26367</name>
</gene>
<reference evidence="2" key="1">
    <citation type="journal article" date="2014" name="Proc. Natl. Acad. Sci. U.S.A.">
        <title>Extensive sampling of basidiomycete genomes demonstrates inadequacy of the white-rot/brown-rot paradigm for wood decay fungi.</title>
        <authorList>
            <person name="Riley R."/>
            <person name="Salamov A.A."/>
            <person name="Brown D.W."/>
            <person name="Nagy L.G."/>
            <person name="Floudas D."/>
            <person name="Held B.W."/>
            <person name="Levasseur A."/>
            <person name="Lombard V."/>
            <person name="Morin E."/>
            <person name="Otillar R."/>
            <person name="Lindquist E.A."/>
            <person name="Sun H."/>
            <person name="LaButti K.M."/>
            <person name="Schmutz J."/>
            <person name="Jabbour D."/>
            <person name="Luo H."/>
            <person name="Baker S.E."/>
            <person name="Pisabarro A.G."/>
            <person name="Walton J.D."/>
            <person name="Blanchette R.A."/>
            <person name="Henrissat B."/>
            <person name="Martin F."/>
            <person name="Cullen D."/>
            <person name="Hibbett D.S."/>
            <person name="Grigoriev I.V."/>
        </authorList>
    </citation>
    <scope>NUCLEOTIDE SEQUENCE [LARGE SCALE GENOMIC DNA]</scope>
    <source>
        <strain evidence="2">FD-172 SS1</strain>
    </source>
</reference>
<feature type="non-terminal residue" evidence="1">
    <location>
        <position position="145"/>
    </location>
</feature>
<organism evidence="1 2">
    <name type="scientific">Botryobasidium botryosum (strain FD-172 SS1)</name>
    <dbReference type="NCBI Taxonomy" id="930990"/>
    <lineage>
        <taxon>Eukaryota</taxon>
        <taxon>Fungi</taxon>
        <taxon>Dikarya</taxon>
        <taxon>Basidiomycota</taxon>
        <taxon>Agaricomycotina</taxon>
        <taxon>Agaricomycetes</taxon>
        <taxon>Cantharellales</taxon>
        <taxon>Botryobasidiaceae</taxon>
        <taxon>Botryobasidium</taxon>
    </lineage>
</organism>
<dbReference type="AlphaFoldDB" id="A0A067N9D9"/>
<dbReference type="HOGENOM" id="CLU_1791427_0_0_1"/>
<dbReference type="EMBL" id="KL198017">
    <property type="protein sequence ID" value="KDQ20366.1"/>
    <property type="molecule type" value="Genomic_DNA"/>
</dbReference>
<dbReference type="OrthoDB" id="2976172at2759"/>
<evidence type="ECO:0000313" key="2">
    <source>
        <dbReference type="Proteomes" id="UP000027195"/>
    </source>
</evidence>
<evidence type="ECO:0000313" key="1">
    <source>
        <dbReference type="EMBL" id="KDQ20366.1"/>
    </source>
</evidence>
<protein>
    <submittedName>
        <fullName evidence="1">Uncharacterized protein</fullName>
    </submittedName>
</protein>
<sequence>MATARTIHPLVHSYPLCSSIPYYSAQTRATPPARRRRIYGYPRSDKWYYKYAMKHGVGLDKDRKPGWDIVGSAALHIIERVGFRIHPIGVFIKGNPYLCLAIASNDPRDDLPMPPKDHVEDIIRVLQDVLETDRRPRLCDYNHHD</sequence>
<name>A0A067N9D9_BOTB1</name>
<proteinExistence type="predicted"/>
<keyword evidence="2" id="KW-1185">Reference proteome</keyword>
<dbReference type="Proteomes" id="UP000027195">
    <property type="component" value="Unassembled WGS sequence"/>
</dbReference>